<accession>A0A1G2KXS4</accession>
<reference evidence="2 3" key="1">
    <citation type="journal article" date="2016" name="Nat. Commun.">
        <title>Thousands of microbial genomes shed light on interconnected biogeochemical processes in an aquifer system.</title>
        <authorList>
            <person name="Anantharaman K."/>
            <person name="Brown C.T."/>
            <person name="Hug L.A."/>
            <person name="Sharon I."/>
            <person name="Castelle C.J."/>
            <person name="Probst A.J."/>
            <person name="Thomas B.C."/>
            <person name="Singh A."/>
            <person name="Wilkins M.J."/>
            <person name="Karaoz U."/>
            <person name="Brodie E.L."/>
            <person name="Williams K.H."/>
            <person name="Hubbard S.S."/>
            <person name="Banfield J.F."/>
        </authorList>
    </citation>
    <scope>NUCLEOTIDE SEQUENCE [LARGE SCALE GENOMIC DNA]</scope>
</reference>
<dbReference type="GO" id="GO:0016757">
    <property type="term" value="F:glycosyltransferase activity"/>
    <property type="evidence" value="ECO:0007669"/>
    <property type="project" value="InterPro"/>
</dbReference>
<evidence type="ECO:0000259" key="1">
    <source>
        <dbReference type="Pfam" id="PF00534"/>
    </source>
</evidence>
<dbReference type="PANTHER" id="PTHR12526">
    <property type="entry name" value="GLYCOSYLTRANSFERASE"/>
    <property type="match status" value="1"/>
</dbReference>
<gene>
    <name evidence="2" type="ORF">A3C92_03200</name>
</gene>
<comment type="caution">
    <text evidence="2">The sequence shown here is derived from an EMBL/GenBank/DDBJ whole genome shotgun (WGS) entry which is preliminary data.</text>
</comment>
<feature type="domain" description="Glycosyl transferase family 1" evidence="1">
    <location>
        <begin position="178"/>
        <end position="320"/>
    </location>
</feature>
<dbReference type="Proteomes" id="UP000177177">
    <property type="component" value="Unassembled WGS sequence"/>
</dbReference>
<dbReference type="Pfam" id="PF00534">
    <property type="entry name" value="Glycos_transf_1"/>
    <property type="match status" value="1"/>
</dbReference>
<dbReference type="EMBL" id="MHQN01000021">
    <property type="protein sequence ID" value="OHA03251.1"/>
    <property type="molecule type" value="Genomic_DNA"/>
</dbReference>
<protein>
    <recommendedName>
        <fullName evidence="1">Glycosyl transferase family 1 domain-containing protein</fullName>
    </recommendedName>
</protein>
<evidence type="ECO:0000313" key="2">
    <source>
        <dbReference type="EMBL" id="OHA03251.1"/>
    </source>
</evidence>
<organism evidence="2 3">
    <name type="scientific">Candidatus Sungbacteria bacterium RIFCSPHIGHO2_02_FULL_53_17</name>
    <dbReference type="NCBI Taxonomy" id="1802275"/>
    <lineage>
        <taxon>Bacteria</taxon>
        <taxon>Candidatus Sungiibacteriota</taxon>
    </lineage>
</organism>
<dbReference type="AlphaFoldDB" id="A0A1G2KXS4"/>
<dbReference type="PANTHER" id="PTHR12526:SF630">
    <property type="entry name" value="GLYCOSYLTRANSFERASE"/>
    <property type="match status" value="1"/>
</dbReference>
<dbReference type="InterPro" id="IPR001296">
    <property type="entry name" value="Glyco_trans_1"/>
</dbReference>
<proteinExistence type="predicted"/>
<evidence type="ECO:0000313" key="3">
    <source>
        <dbReference type="Proteomes" id="UP000177177"/>
    </source>
</evidence>
<sequence length="368" mass="40783">MKKLVIVAQAVDRDDSNLGAFYHWFRLLADRADETHIIAKCAGTSEFSSHVSVHTFGEDGEGVHPLRAKIRRLMKFWELCAQHFAGADAIFFHQIPEFVLAASPFLLGRRTSASLWYAHGAVSWRLRLAERIVYTIFTSSEAGFRLPSKKVIHLGQAINTDLFKPISNRTTTDNLQATTSLRMVSVGRISSVKHYETIIAACVILRETSKIPWTLTIIGGPLTLGDLAYAEKLRSLAQEKGLAEMIHFAGPRPYSDVPALLGGYDMFLNCSRTGSLDKAVLEAMACGLTVITSNMGYRTILPSAYFLPDNRPEALADRIVALAGEKRPNAALRDIVMRDHALGPTIDRMAGFLMPSHQVEYPYLPHSL</sequence>
<dbReference type="Gene3D" id="3.40.50.2000">
    <property type="entry name" value="Glycogen Phosphorylase B"/>
    <property type="match status" value="1"/>
</dbReference>
<dbReference type="SUPFAM" id="SSF53756">
    <property type="entry name" value="UDP-Glycosyltransferase/glycogen phosphorylase"/>
    <property type="match status" value="1"/>
</dbReference>
<name>A0A1G2KXS4_9BACT</name>